<proteinExistence type="predicted"/>
<evidence type="ECO:0000313" key="2">
    <source>
        <dbReference type="Proteomes" id="UP000326759"/>
    </source>
</evidence>
<evidence type="ECO:0000313" key="1">
    <source>
        <dbReference type="EMBL" id="KAB7506796.1"/>
    </source>
</evidence>
<name>A0A5N5TKX5_9CRUS</name>
<organism evidence="1 2">
    <name type="scientific">Armadillidium nasatum</name>
    <dbReference type="NCBI Taxonomy" id="96803"/>
    <lineage>
        <taxon>Eukaryota</taxon>
        <taxon>Metazoa</taxon>
        <taxon>Ecdysozoa</taxon>
        <taxon>Arthropoda</taxon>
        <taxon>Crustacea</taxon>
        <taxon>Multicrustacea</taxon>
        <taxon>Malacostraca</taxon>
        <taxon>Eumalacostraca</taxon>
        <taxon>Peracarida</taxon>
        <taxon>Isopoda</taxon>
        <taxon>Oniscidea</taxon>
        <taxon>Crinocheta</taxon>
        <taxon>Armadillidiidae</taxon>
        <taxon>Armadillidium</taxon>
    </lineage>
</organism>
<dbReference type="Proteomes" id="UP000326759">
    <property type="component" value="Unassembled WGS sequence"/>
</dbReference>
<dbReference type="AlphaFoldDB" id="A0A5N5TKX5"/>
<comment type="caution">
    <text evidence="1">The sequence shown here is derived from an EMBL/GenBank/DDBJ whole genome shotgun (WGS) entry which is preliminary data.</text>
</comment>
<dbReference type="OrthoDB" id="69646at2759"/>
<keyword evidence="2" id="KW-1185">Reference proteome</keyword>
<sequence>MQYKARAVVYIQSIGHKASPEKQAPYQSTCCEKKEDNYFKNIGPIVFEEESLLRDFSNMMKSIISSSVNRTISENYVKARNDPLDRIMQMNWVDNKNNVPEIKGGTHSSSNIKKKSINSNLSKEEFDGPFLNNSDLGDILDKRTCAKRIRQFITTPFTDVLTCISDHRLNM</sequence>
<gene>
    <name evidence="1" type="ORF">Anas_01350</name>
</gene>
<reference evidence="1 2" key="1">
    <citation type="journal article" date="2019" name="PLoS Biol.">
        <title>Sex chromosomes control vertical transmission of feminizing Wolbachia symbionts in an isopod.</title>
        <authorList>
            <person name="Becking T."/>
            <person name="Chebbi M.A."/>
            <person name="Giraud I."/>
            <person name="Moumen B."/>
            <person name="Laverre T."/>
            <person name="Caubet Y."/>
            <person name="Peccoud J."/>
            <person name="Gilbert C."/>
            <person name="Cordaux R."/>
        </authorList>
    </citation>
    <scope>NUCLEOTIDE SEQUENCE [LARGE SCALE GENOMIC DNA]</scope>
    <source>
        <strain evidence="1">ANa2</strain>
        <tissue evidence="1">Whole body excluding digestive tract and cuticle</tissue>
    </source>
</reference>
<dbReference type="EMBL" id="SEYY01000656">
    <property type="protein sequence ID" value="KAB7506796.1"/>
    <property type="molecule type" value="Genomic_DNA"/>
</dbReference>
<accession>A0A5N5TKX5</accession>
<protein>
    <submittedName>
        <fullName evidence="1">Uncharacterized protein</fullName>
    </submittedName>
</protein>